<comment type="similarity">
    <text evidence="3">Belongs to the protein-tyrosine phosphatase family. Non-receptor class subfamily.</text>
</comment>
<feature type="domain" description="FERM" evidence="11">
    <location>
        <begin position="336"/>
        <end position="637"/>
    </location>
</feature>
<dbReference type="KEGG" id="gsh:117359641"/>
<dbReference type="PANTHER" id="PTHR46900:SF4">
    <property type="entry name" value="FERM AND PDZ DOMAIN CONTAINING 2"/>
    <property type="match status" value="1"/>
</dbReference>
<keyword evidence="5" id="KW-0677">Repeat</keyword>
<feature type="compositionally biased region" description="Basic and acidic residues" evidence="8">
    <location>
        <begin position="898"/>
        <end position="911"/>
    </location>
</feature>
<sequence>MSCYHVTLAEVLQAKGRPLDEEEIWALLQLASERILEDLNKDSCHYIISPWSLILWADAHLTLHHVFNPDIGPFKAPDVLQAHEKNKQTVIAKMLVYSLGMTLFWSADYMILPHQPVQLSSHLHSILVMMCEELAQKRPELQLILEQCKAHQKKSSSPLSNVIIQQLVRMVSGNTPEVAQATTEDSTTVQQYKSEIIRKRLLRQHHSPPALSSQLLLQHGRSSKPQTAWEPNCKGSANNNYKQFYKSAASVVNETYIGVLNSKDTNLISKGSDITTTTAGNSTDLSSSIISTRCLLYQREEYSRPEFIVMSLEPAVILELPGSIVTKKGKSYLSQRSLYVIIPNGQCLEVKCDFKSQVKDVFDITIEHANLEEHFYFALAYMKGKEFFFLDDETVLSKVAPEGWINQTRKKSSIVNFTLFLRIKFFVHSFSVIQQRLTRHQYYLQLRKDVLEERLYCHGETALKLGSLALQAEFGNYMSEVYGKDYFHVEEYIPASVIERMSLACAQDELKQLHRTNLNLLEDDAELEFLRVTQQLPEYGVLFHRVMPEKKTPSRGEVILGICTKGIIVYEVKNGCRIASLRFQWREMERLSSHRKKFTVQSSFSGTKHSFLTESTKTCKYLLGLCSALHTFHARINSRQFCQASSEENKLLETEKRNSKVVIHCEQQSLIQRLSRSENALNSTVLENIHAGMTSKSCDTISAGLNEDTREENNICSASAGESQSGFDMDVCEEQKSYDYLSIHSTQQASWDSLSSPKEVSIIVPEREVICVTLKRDPNHGFGFTIIGGENMGKLDLGLFIASVIPGGPADNDGQIKPGGRLISLNNISLEGVTLSTAVKIMQNFSEELQLIISQAKGAGDEALVARKKLETPRNSFCSSSEFSSVGTGRNSPTSDSGQKESHHVSDVKEQNVNADKLEEVLSRNLILKSRPFISVYDIDTKKQGEPAYSVSASEIKPGDKYCVELAKIDGTYGISVTGGINTSVRYGGIYVKTVVPGGSAEQEGHIRRGDRLLEADGISFCGVTHKQAVECLKNSGQMVRLILERRGDPGITEKHSTNADRKGDRYDVSLATTLPHNPQNFSFVTDDNIFEVRLKKNFGGLGFSFLQMGGGTSADRGGGDIVRIKRLFPGQPAEESGRIKPGDVILEVNGRPVTGLSYQEVLHLLRSPPSEITLLLCRPEDNILPEIDQNALTPAPSPVKEFTRMTSPDVESRNFVHQAATKTGPLGDMAGECDDYKEETVESDKERDEETVPDNSPRHTNYSQKFCWNIDKEKLSETLTSLAEDMRHNCCSVCDSGMQESSTVMKNDCDISETYCLPQIPSPTPVDEEYLTICSASVLSLSYGDNSTGTCTVVPTPQPRIEVPFPESLTVKDPCDSDSEWEDIEMLEEEEEEHIRDQDMTLLQHSPADSKFLIEQVEANSCDITKQKDVPIITLIKDCTGQLGLKLARRAGSHLQDIYILEIVPDSPASREGSLQPDDLILSICGLCTEGMQLEEAIRILEAASQHVQIMAIRNGNPVVPKKRQNVLESDEEGHALEWNTMDYEGCKSKTFLDHTLAFQSGIIKIELEKSFSGSLGFALAGGKNGSAFIVKGIIPGSLTDRDRRLQVGDILLEVNGVTLTGLTHRQAVDLVRRAEGTVQLTVCRNPALYPIKSEDQSTIFSSYESVLQQSINSYPEGYSNESNGSTPHSPSSEVMAEETRDILFQHLEHNLSKTKSPLPCQSLLCNHQHLFRETSNSLQVPVTDDYDYSKSNEAEAQDELDSWSSEDDDQSSLGDLDPSAGAKIVSDEELEELSQICPSTNDICSRTDISALAISLQQCIHQQEPYKEFVSLEHLKPLDDCLIGKAPENREKNRYRDILPYDETRVPVGDDQAYINASYIRIPVGTEEYCYISTQGPLPGTTDCFWQMVWESQSDVIAMITKEKEHGKVKCHRYWPERMYDPVNLSKFQLVLDSYQLLEYFVIRVIRITRKETGDMHILKHLQFTVWPDHGTPKASKQLVKFVRYMRKVNQSGPIIAHCSAGVGRTGVLLCLDVLLSCIETKCKFNIKDIVWQMRQQRYGMIQTKDQFEFCYKAMLEVLQNIAARDANHWQ</sequence>
<feature type="compositionally biased region" description="Acidic residues" evidence="8">
    <location>
        <begin position="1757"/>
        <end position="1772"/>
    </location>
</feature>
<dbReference type="Proteomes" id="UP000515159">
    <property type="component" value="Chromosome 4"/>
</dbReference>
<dbReference type="GO" id="GO:0004725">
    <property type="term" value="F:protein tyrosine phosphatase activity"/>
    <property type="evidence" value="ECO:0007669"/>
    <property type="project" value="InterPro"/>
</dbReference>
<gene>
    <name evidence="15" type="primary">FRMPD2</name>
</gene>
<feature type="region of interest" description="Disordered" evidence="8">
    <location>
        <begin position="1754"/>
        <end position="1781"/>
    </location>
</feature>
<feature type="domain" description="PDZ" evidence="12">
    <location>
        <begin position="1092"/>
        <end position="1181"/>
    </location>
</feature>
<dbReference type="GO" id="GO:0005634">
    <property type="term" value="C:nucleus"/>
    <property type="evidence" value="ECO:0007669"/>
    <property type="project" value="UniProtKB-SubCell"/>
</dbReference>
<dbReference type="SMART" id="SM00228">
    <property type="entry name" value="PDZ"/>
    <property type="match status" value="5"/>
</dbReference>
<feature type="domain" description="PDZ" evidence="12">
    <location>
        <begin position="1566"/>
        <end position="1648"/>
    </location>
</feature>
<dbReference type="SMART" id="SM00194">
    <property type="entry name" value="PTPc"/>
    <property type="match status" value="1"/>
</dbReference>
<organism evidence="14 15">
    <name type="scientific">Geotrypetes seraphini</name>
    <name type="common">Gaboon caecilian</name>
    <name type="synonym">Caecilia seraphini</name>
    <dbReference type="NCBI Taxonomy" id="260995"/>
    <lineage>
        <taxon>Eukaryota</taxon>
        <taxon>Metazoa</taxon>
        <taxon>Chordata</taxon>
        <taxon>Craniata</taxon>
        <taxon>Vertebrata</taxon>
        <taxon>Euteleostomi</taxon>
        <taxon>Amphibia</taxon>
        <taxon>Gymnophiona</taxon>
        <taxon>Geotrypetes</taxon>
    </lineage>
</organism>
<dbReference type="SUPFAM" id="SSF50729">
    <property type="entry name" value="PH domain-like"/>
    <property type="match status" value="1"/>
</dbReference>
<keyword evidence="6" id="KW-0206">Cytoskeleton</keyword>
<dbReference type="Gene3D" id="1.20.80.10">
    <property type="match status" value="1"/>
</dbReference>
<dbReference type="SUPFAM" id="SSF47031">
    <property type="entry name" value="Second domain of FERM"/>
    <property type="match status" value="1"/>
</dbReference>
<dbReference type="Gene3D" id="2.30.42.10">
    <property type="match status" value="5"/>
</dbReference>
<feature type="domain" description="PDZ" evidence="12">
    <location>
        <begin position="1433"/>
        <end position="1517"/>
    </location>
</feature>
<dbReference type="InterPro" id="IPR003595">
    <property type="entry name" value="Tyr_Pase_cat"/>
</dbReference>
<feature type="region of interest" description="Disordered" evidence="8">
    <location>
        <begin position="1675"/>
        <end position="1697"/>
    </location>
</feature>
<dbReference type="PROSITE" id="PS50055">
    <property type="entry name" value="TYR_PHOSPHATASE_PTP"/>
    <property type="match status" value="1"/>
</dbReference>
<dbReference type="InterPro" id="IPR014352">
    <property type="entry name" value="FERM/acyl-CoA-bd_prot_sf"/>
</dbReference>
<dbReference type="FunCoup" id="A0A6P8QNU4">
    <property type="interactions" value="8"/>
</dbReference>
<comment type="subcellular location">
    <subcellularLocation>
        <location evidence="2">Cytoplasm</location>
        <location evidence="2">Cytoskeleton</location>
    </subcellularLocation>
    <subcellularLocation>
        <location evidence="1">Nucleus</location>
    </subcellularLocation>
</comment>
<evidence type="ECO:0000259" key="9">
    <source>
        <dbReference type="PROSITE" id="PS50055"/>
    </source>
</evidence>
<dbReference type="InterPro" id="IPR011019">
    <property type="entry name" value="KIND_dom"/>
</dbReference>
<feature type="region of interest" description="Disordered" evidence="8">
    <location>
        <begin position="875"/>
        <end position="911"/>
    </location>
</feature>
<evidence type="ECO:0000256" key="2">
    <source>
        <dbReference type="ARBA" id="ARBA00004245"/>
    </source>
</evidence>
<evidence type="ECO:0000259" key="10">
    <source>
        <dbReference type="PROSITE" id="PS50056"/>
    </source>
</evidence>
<dbReference type="PROSITE" id="PS50106">
    <property type="entry name" value="PDZ"/>
    <property type="match status" value="5"/>
</dbReference>
<accession>A0A6P8QNU4</accession>
<dbReference type="InterPro" id="IPR029071">
    <property type="entry name" value="Ubiquitin-like_domsf"/>
</dbReference>
<dbReference type="Pfam" id="PF00373">
    <property type="entry name" value="FERM_M"/>
    <property type="match status" value="1"/>
</dbReference>
<dbReference type="Pfam" id="PF09380">
    <property type="entry name" value="FERM_C"/>
    <property type="match status" value="1"/>
</dbReference>
<dbReference type="InterPro" id="IPR029021">
    <property type="entry name" value="Prot-tyrosine_phosphatase-like"/>
</dbReference>
<dbReference type="CDD" id="cd06695">
    <property type="entry name" value="PDZ3_PTPN13_FRMPD2-like"/>
    <property type="match status" value="1"/>
</dbReference>
<dbReference type="SMART" id="SM00295">
    <property type="entry name" value="B41"/>
    <property type="match status" value="1"/>
</dbReference>
<feature type="compositionally biased region" description="Polar residues" evidence="8">
    <location>
        <begin position="886"/>
        <end position="897"/>
    </location>
</feature>
<dbReference type="RefSeq" id="XP_033798699.1">
    <property type="nucleotide sequence ID" value="XM_033942808.1"/>
</dbReference>
<evidence type="ECO:0000256" key="6">
    <source>
        <dbReference type="ARBA" id="ARBA00023212"/>
    </source>
</evidence>
<evidence type="ECO:0000256" key="7">
    <source>
        <dbReference type="ARBA" id="ARBA00023242"/>
    </source>
</evidence>
<dbReference type="Gene3D" id="3.10.20.90">
    <property type="entry name" value="Phosphatidylinositol 3-kinase Catalytic Subunit, Chain A, domain 1"/>
    <property type="match status" value="1"/>
</dbReference>
<dbReference type="Pfam" id="PF00595">
    <property type="entry name" value="PDZ"/>
    <property type="match status" value="5"/>
</dbReference>
<evidence type="ECO:0000259" key="12">
    <source>
        <dbReference type="PROSITE" id="PS50106"/>
    </source>
</evidence>
<dbReference type="InterPro" id="IPR019748">
    <property type="entry name" value="FERM_central"/>
</dbReference>
<feature type="compositionally biased region" description="Polar residues" evidence="8">
    <location>
        <begin position="1675"/>
        <end position="1694"/>
    </location>
</feature>
<dbReference type="InterPro" id="IPR018979">
    <property type="entry name" value="FERM_N"/>
</dbReference>
<dbReference type="InterPro" id="IPR018980">
    <property type="entry name" value="FERM_PH-like_C"/>
</dbReference>
<dbReference type="InterPro" id="IPR035963">
    <property type="entry name" value="FERM_2"/>
</dbReference>
<dbReference type="PROSITE" id="PS51377">
    <property type="entry name" value="KIND"/>
    <property type="match status" value="1"/>
</dbReference>
<dbReference type="SMART" id="SM00750">
    <property type="entry name" value="KIND"/>
    <property type="match status" value="1"/>
</dbReference>
<dbReference type="SUPFAM" id="SSF54236">
    <property type="entry name" value="Ubiquitin-like"/>
    <property type="match status" value="1"/>
</dbReference>
<keyword evidence="14" id="KW-1185">Reference proteome</keyword>
<reference evidence="15" key="1">
    <citation type="submission" date="2025-08" db="UniProtKB">
        <authorList>
            <consortium name="RefSeq"/>
        </authorList>
    </citation>
    <scope>IDENTIFICATION</scope>
</reference>
<dbReference type="PRINTS" id="PR00700">
    <property type="entry name" value="PRTYPHPHTASE"/>
</dbReference>
<evidence type="ECO:0000259" key="11">
    <source>
        <dbReference type="PROSITE" id="PS50057"/>
    </source>
</evidence>
<dbReference type="CTD" id="143162"/>
<dbReference type="InterPro" id="IPR011993">
    <property type="entry name" value="PH-like_dom_sf"/>
</dbReference>
<evidence type="ECO:0000313" key="14">
    <source>
        <dbReference type="Proteomes" id="UP000515159"/>
    </source>
</evidence>
<dbReference type="GeneID" id="117359641"/>
<feature type="domain" description="Tyrosine-protein phosphatase" evidence="9">
    <location>
        <begin position="1827"/>
        <end position="2080"/>
    </location>
</feature>
<proteinExistence type="inferred from homology"/>
<dbReference type="Pfam" id="PF09379">
    <property type="entry name" value="FERM_N"/>
    <property type="match status" value="1"/>
</dbReference>
<dbReference type="InterPro" id="IPR019749">
    <property type="entry name" value="Band_41_domain"/>
</dbReference>
<evidence type="ECO:0000256" key="4">
    <source>
        <dbReference type="ARBA" id="ARBA00022490"/>
    </source>
</evidence>
<dbReference type="InterPro" id="IPR001478">
    <property type="entry name" value="PDZ"/>
</dbReference>
<name>A0A6P8QNU4_GEOSA</name>
<dbReference type="SMART" id="SM00404">
    <property type="entry name" value="PTPc_motif"/>
    <property type="match status" value="1"/>
</dbReference>
<evidence type="ECO:0000313" key="15">
    <source>
        <dbReference type="RefSeq" id="XP_033798699.1"/>
    </source>
</evidence>
<dbReference type="SMART" id="SM01196">
    <property type="entry name" value="FERM_C"/>
    <property type="match status" value="1"/>
</dbReference>
<dbReference type="OrthoDB" id="165498at2759"/>
<keyword evidence="7" id="KW-0539">Nucleus</keyword>
<dbReference type="Gene3D" id="2.30.29.30">
    <property type="entry name" value="Pleckstrin-homology domain (PH domain)/Phosphotyrosine-binding domain (PTB)"/>
    <property type="match status" value="1"/>
</dbReference>
<protein>
    <submittedName>
        <fullName evidence="15">FERM and PDZ domain-containing protein 2 isoform X1</fullName>
    </submittedName>
</protein>
<feature type="domain" description="KIND" evidence="13">
    <location>
        <begin position="6"/>
        <end position="178"/>
    </location>
</feature>
<dbReference type="PROSITE" id="PS50057">
    <property type="entry name" value="FERM_3"/>
    <property type="match status" value="1"/>
</dbReference>
<feature type="compositionally biased region" description="Low complexity" evidence="8">
    <location>
        <begin position="876"/>
        <end position="885"/>
    </location>
</feature>
<dbReference type="SUPFAM" id="SSF50156">
    <property type="entry name" value="PDZ domain-like"/>
    <property type="match status" value="5"/>
</dbReference>
<dbReference type="PROSITE" id="PS50056">
    <property type="entry name" value="TYR_PHOSPHATASE_2"/>
    <property type="match status" value="1"/>
</dbReference>
<dbReference type="CDD" id="cd06792">
    <property type="entry name" value="PDZ2-PTPN13_FRMPD2-like"/>
    <property type="match status" value="1"/>
</dbReference>
<dbReference type="InterPro" id="IPR052074">
    <property type="entry name" value="NonRcpt_TyrProt_Phosphatase"/>
</dbReference>
<dbReference type="GO" id="GO:0005856">
    <property type="term" value="C:cytoskeleton"/>
    <property type="evidence" value="ECO:0007669"/>
    <property type="project" value="UniProtKB-SubCell"/>
</dbReference>
<dbReference type="InterPro" id="IPR000299">
    <property type="entry name" value="FERM_domain"/>
</dbReference>
<evidence type="ECO:0000256" key="3">
    <source>
        <dbReference type="ARBA" id="ARBA00009649"/>
    </source>
</evidence>
<feature type="region of interest" description="Disordered" evidence="8">
    <location>
        <begin position="1224"/>
        <end position="1259"/>
    </location>
</feature>
<dbReference type="Gene3D" id="3.90.190.10">
    <property type="entry name" value="Protein tyrosine phosphatase superfamily"/>
    <property type="match status" value="1"/>
</dbReference>
<dbReference type="InterPro" id="IPR036034">
    <property type="entry name" value="PDZ_sf"/>
</dbReference>
<dbReference type="CDD" id="cd14473">
    <property type="entry name" value="FERM_B-lobe"/>
    <property type="match status" value="1"/>
</dbReference>
<feature type="domain" description="Tyrosine specific protein phosphatases" evidence="10">
    <location>
        <begin position="1999"/>
        <end position="2071"/>
    </location>
</feature>
<dbReference type="InParanoid" id="A0A6P8QNU4"/>
<dbReference type="PRINTS" id="PR00935">
    <property type="entry name" value="BAND41"/>
</dbReference>
<dbReference type="Pfam" id="PF00102">
    <property type="entry name" value="Y_phosphatase"/>
    <property type="match status" value="1"/>
</dbReference>
<dbReference type="InterPro" id="IPR000387">
    <property type="entry name" value="Tyr_Pase_dom"/>
</dbReference>
<dbReference type="CDD" id="cd17196">
    <property type="entry name" value="FERM_F1_FRMPD2"/>
    <property type="match status" value="1"/>
</dbReference>
<evidence type="ECO:0000256" key="5">
    <source>
        <dbReference type="ARBA" id="ARBA00022737"/>
    </source>
</evidence>
<dbReference type="Gene3D" id="1.10.510.10">
    <property type="entry name" value="Transferase(Phosphotransferase) domain 1"/>
    <property type="match status" value="1"/>
</dbReference>
<evidence type="ECO:0000259" key="13">
    <source>
        <dbReference type="PROSITE" id="PS51377"/>
    </source>
</evidence>
<feature type="domain" description="PDZ" evidence="12">
    <location>
        <begin position="771"/>
        <end position="857"/>
    </location>
</feature>
<keyword evidence="4" id="KW-0963">Cytoplasm</keyword>
<dbReference type="SUPFAM" id="SSF52799">
    <property type="entry name" value="(Phosphotyrosine protein) phosphatases II"/>
    <property type="match status" value="1"/>
</dbReference>
<feature type="domain" description="PDZ" evidence="12">
    <location>
        <begin position="963"/>
        <end position="1048"/>
    </location>
</feature>
<feature type="compositionally biased region" description="Basic and acidic residues" evidence="8">
    <location>
        <begin position="1239"/>
        <end position="1251"/>
    </location>
</feature>
<evidence type="ECO:0000256" key="1">
    <source>
        <dbReference type="ARBA" id="ARBA00004123"/>
    </source>
</evidence>
<dbReference type="InterPro" id="IPR000242">
    <property type="entry name" value="PTP_cat"/>
</dbReference>
<evidence type="ECO:0000256" key="8">
    <source>
        <dbReference type="SAM" id="MobiDB-lite"/>
    </source>
</evidence>
<dbReference type="PANTHER" id="PTHR46900">
    <property type="entry name" value="TYROSINE-PROTEIN PHOSPHATASE NON-RECEPTOR TYPE 13"/>
    <property type="match status" value="1"/>
</dbReference>